<reference evidence="7 8" key="1">
    <citation type="journal article" date="2008" name="Nature">
        <title>The Trichoplax genome and the nature of placozoans.</title>
        <authorList>
            <person name="Srivastava M."/>
            <person name="Begovic E."/>
            <person name="Chapman J."/>
            <person name="Putnam N.H."/>
            <person name="Hellsten U."/>
            <person name="Kawashima T."/>
            <person name="Kuo A."/>
            <person name="Mitros T."/>
            <person name="Salamov A."/>
            <person name="Carpenter M.L."/>
            <person name="Signorovitch A.Y."/>
            <person name="Moreno M.A."/>
            <person name="Kamm K."/>
            <person name="Grimwood J."/>
            <person name="Schmutz J."/>
            <person name="Shapiro H."/>
            <person name="Grigoriev I.V."/>
            <person name="Buss L.W."/>
            <person name="Schierwater B."/>
            <person name="Dellaporta S.L."/>
            <person name="Rokhsar D.S."/>
        </authorList>
    </citation>
    <scope>NUCLEOTIDE SEQUENCE [LARGE SCALE GENOMIC DNA]</scope>
    <source>
        <strain evidence="7 8">Grell-BS-1999</strain>
    </source>
</reference>
<feature type="DNA-binding region" description="HMG box" evidence="4">
    <location>
        <begin position="395"/>
        <end position="461"/>
    </location>
</feature>
<dbReference type="GO" id="GO:0005634">
    <property type="term" value="C:nucleus"/>
    <property type="evidence" value="ECO:0000318"/>
    <property type="project" value="GO_Central"/>
</dbReference>
<dbReference type="PhylomeDB" id="B3S2C1"/>
<evidence type="ECO:0000256" key="5">
    <source>
        <dbReference type="SAM" id="MobiDB-lite"/>
    </source>
</evidence>
<dbReference type="GO" id="GO:0045943">
    <property type="term" value="P:positive regulation of transcription by RNA polymerase I"/>
    <property type="evidence" value="ECO:0000318"/>
    <property type="project" value="GO_Central"/>
</dbReference>
<keyword evidence="3 4" id="KW-0539">Nucleus</keyword>
<dbReference type="PROSITE" id="PS50118">
    <property type="entry name" value="HMG_BOX_2"/>
    <property type="match status" value="3"/>
</dbReference>
<dbReference type="AlphaFoldDB" id="B3S2C1"/>
<dbReference type="InterPro" id="IPR051762">
    <property type="entry name" value="UBF1"/>
</dbReference>
<keyword evidence="2 4" id="KW-0238">DNA-binding</keyword>
<dbReference type="PANTHER" id="PTHR46318">
    <property type="entry name" value="UPSTREAM BINDING TRANSCRIPTION FACTOR"/>
    <property type="match status" value="1"/>
</dbReference>
<keyword evidence="8" id="KW-1185">Reference proteome</keyword>
<dbReference type="Proteomes" id="UP000009022">
    <property type="component" value="Unassembled WGS sequence"/>
</dbReference>
<dbReference type="InterPro" id="IPR036910">
    <property type="entry name" value="HMG_box_dom_sf"/>
</dbReference>
<feature type="DNA-binding region" description="HMG box" evidence="4">
    <location>
        <begin position="306"/>
        <end position="372"/>
    </location>
</feature>
<dbReference type="STRING" id="10228.B3S2C1"/>
<evidence type="ECO:0000256" key="1">
    <source>
        <dbReference type="ARBA" id="ARBA00004123"/>
    </source>
</evidence>
<feature type="domain" description="HMG box" evidence="6">
    <location>
        <begin position="216"/>
        <end position="284"/>
    </location>
</feature>
<dbReference type="EMBL" id="DS985247">
    <property type="protein sequence ID" value="EDV23621.1"/>
    <property type="molecule type" value="Genomic_DNA"/>
</dbReference>
<dbReference type="eggNOG" id="KOG0381">
    <property type="taxonomic scope" value="Eukaryota"/>
</dbReference>
<proteinExistence type="predicted"/>
<protein>
    <recommendedName>
        <fullName evidence="6">HMG box domain-containing protein</fullName>
    </recommendedName>
</protein>
<evidence type="ECO:0000256" key="4">
    <source>
        <dbReference type="PROSITE-ProRule" id="PRU00267"/>
    </source>
</evidence>
<dbReference type="InterPro" id="IPR009071">
    <property type="entry name" value="HMG_box_dom"/>
</dbReference>
<evidence type="ECO:0000313" key="8">
    <source>
        <dbReference type="Proteomes" id="UP000009022"/>
    </source>
</evidence>
<name>B3S2C1_TRIAD</name>
<dbReference type="HOGENOM" id="CLU_501893_0_0_1"/>
<evidence type="ECO:0000259" key="6">
    <source>
        <dbReference type="PROSITE" id="PS50118"/>
    </source>
</evidence>
<organism evidence="7 8">
    <name type="scientific">Trichoplax adhaerens</name>
    <name type="common">Trichoplax reptans</name>
    <dbReference type="NCBI Taxonomy" id="10228"/>
    <lineage>
        <taxon>Eukaryota</taxon>
        <taxon>Metazoa</taxon>
        <taxon>Placozoa</taxon>
        <taxon>Uniplacotomia</taxon>
        <taxon>Trichoplacea</taxon>
        <taxon>Trichoplacidae</taxon>
        <taxon>Trichoplax</taxon>
    </lineage>
</organism>
<dbReference type="PANTHER" id="PTHR46318:SF3">
    <property type="entry name" value="UPSTREAM BINDING TRANSCRIPTION FACTOR"/>
    <property type="match status" value="1"/>
</dbReference>
<feature type="compositionally biased region" description="Basic residues" evidence="5">
    <location>
        <begin position="80"/>
        <end position="100"/>
    </location>
</feature>
<dbReference type="CTD" id="6755428"/>
<gene>
    <name evidence="7" type="ORF">TRIADDRAFT_58452</name>
</gene>
<feature type="region of interest" description="Disordered" evidence="5">
    <location>
        <begin position="1"/>
        <end position="134"/>
    </location>
</feature>
<dbReference type="InParanoid" id="B3S2C1"/>
<sequence length="543" mass="63405">MAGIDRQGSKTTGKAKKRQSSKSNDEETNLVISEDKKRKKTVEKAKKRKRRTTDEAEVKGAKKVRITKSNRKGDADAEGKKKRKKKKKKKKKSKEKKSKKRLSDSKAALHSNEGNESSQGESLSGAAGSDDEDGWSGKTYEKLFERLATLTPLNMPYNGKINWDEIAWNNHSGEDLMEKWKKLTKNMRKTRSVHEMVNAIKGTGSDYWENCQHDLPKKPLNAYLQFYAERRKKLIGKQSKITSVEASKKISEVWRNLPDKKKKKYQEKYLEDEKVYKETLAKLGVSTAKGPKKSRKTIPPKRKKKIRPPRSPYHCFLRVRLNELKEEGKSLKESRLIISKEWKNLSDEQTIEWKKASNFDLARYQNEIKEMRKSEPNFRLTDKEKSTSKYRPIVKHPPATSYNIFVGDFYKKNNVKGKSFSDIGVTLREKWNNLSTEEKTYYEQELQKRKQEYETNLREFLQTVPENERDKTEKMSKVQIDVKNNPALRKYALLQERQLRVKKDKGKNKMAVLMQEMLSCVPEDKRQDFKEQLEGMGRTKNST</sequence>
<accession>B3S2C1</accession>
<feature type="compositionally biased region" description="Basic residues" evidence="5">
    <location>
        <begin position="37"/>
        <end position="51"/>
    </location>
</feature>
<feature type="domain" description="HMG box" evidence="6">
    <location>
        <begin position="306"/>
        <end position="372"/>
    </location>
</feature>
<feature type="compositionally biased region" description="Basic residues" evidence="5">
    <location>
        <begin position="290"/>
        <end position="308"/>
    </location>
</feature>
<feature type="domain" description="HMG box" evidence="6">
    <location>
        <begin position="395"/>
        <end position="461"/>
    </location>
</feature>
<dbReference type="SMART" id="SM00398">
    <property type="entry name" value="HMG"/>
    <property type="match status" value="3"/>
</dbReference>
<dbReference type="Pfam" id="PF00505">
    <property type="entry name" value="HMG_box"/>
    <property type="match status" value="2"/>
</dbReference>
<evidence type="ECO:0000256" key="3">
    <source>
        <dbReference type="ARBA" id="ARBA00023242"/>
    </source>
</evidence>
<dbReference type="OrthoDB" id="1919336at2759"/>
<evidence type="ECO:0000313" key="7">
    <source>
        <dbReference type="EMBL" id="EDV23621.1"/>
    </source>
</evidence>
<feature type="region of interest" description="Disordered" evidence="5">
    <location>
        <begin position="286"/>
        <end position="309"/>
    </location>
</feature>
<dbReference type="GO" id="GO:0001181">
    <property type="term" value="F:RNA polymerase I general transcription initiation factor activity"/>
    <property type="evidence" value="ECO:0000318"/>
    <property type="project" value="GO_Central"/>
</dbReference>
<feature type="DNA-binding region" description="HMG box" evidence="4">
    <location>
        <begin position="216"/>
        <end position="284"/>
    </location>
</feature>
<evidence type="ECO:0000256" key="2">
    <source>
        <dbReference type="ARBA" id="ARBA00023125"/>
    </source>
</evidence>
<dbReference type="GO" id="GO:0001164">
    <property type="term" value="F:RNA polymerase I core promoter sequence-specific DNA binding"/>
    <property type="evidence" value="ECO:0000318"/>
    <property type="project" value="GO_Central"/>
</dbReference>
<dbReference type="SUPFAM" id="SSF47095">
    <property type="entry name" value="HMG-box"/>
    <property type="match status" value="3"/>
</dbReference>
<dbReference type="GeneID" id="6755428"/>
<feature type="compositionally biased region" description="Low complexity" evidence="5">
    <location>
        <begin position="105"/>
        <end position="125"/>
    </location>
</feature>
<feature type="compositionally biased region" description="Basic residues" evidence="5">
    <location>
        <begin position="61"/>
        <end position="70"/>
    </location>
</feature>
<dbReference type="GO" id="GO:0006360">
    <property type="term" value="P:transcription by RNA polymerase I"/>
    <property type="evidence" value="ECO:0000318"/>
    <property type="project" value="GO_Central"/>
</dbReference>
<dbReference type="RefSeq" id="XP_002114531.1">
    <property type="nucleotide sequence ID" value="XM_002114495.1"/>
</dbReference>
<dbReference type="KEGG" id="tad:TRIADDRAFT_58452"/>
<comment type="subcellular location">
    <subcellularLocation>
        <location evidence="1">Nucleus</location>
    </subcellularLocation>
</comment>
<dbReference type="OMA" id="ACADEWK"/>
<dbReference type="Gene3D" id="1.10.30.10">
    <property type="entry name" value="High mobility group box domain"/>
    <property type="match status" value="3"/>
</dbReference>